<dbReference type="EMBL" id="KN832889">
    <property type="protein sequence ID" value="KIM94609.1"/>
    <property type="molecule type" value="Genomic_DNA"/>
</dbReference>
<evidence type="ECO:0000313" key="2">
    <source>
        <dbReference type="EMBL" id="KIM94609.1"/>
    </source>
</evidence>
<evidence type="ECO:0000313" key="3">
    <source>
        <dbReference type="Proteomes" id="UP000054321"/>
    </source>
</evidence>
<feature type="domain" description="Heterokaryon incompatibility" evidence="1">
    <location>
        <begin position="1"/>
        <end position="107"/>
    </location>
</feature>
<reference evidence="2 3" key="1">
    <citation type="submission" date="2014-04" db="EMBL/GenBank/DDBJ databases">
        <authorList>
            <consortium name="DOE Joint Genome Institute"/>
            <person name="Kuo A."/>
            <person name="Martino E."/>
            <person name="Perotto S."/>
            <person name="Kohler A."/>
            <person name="Nagy L.G."/>
            <person name="Floudas D."/>
            <person name="Copeland A."/>
            <person name="Barry K.W."/>
            <person name="Cichocki N."/>
            <person name="Veneault-Fourrey C."/>
            <person name="LaButti K."/>
            <person name="Lindquist E.A."/>
            <person name="Lipzen A."/>
            <person name="Lundell T."/>
            <person name="Morin E."/>
            <person name="Murat C."/>
            <person name="Sun H."/>
            <person name="Tunlid A."/>
            <person name="Henrissat B."/>
            <person name="Grigoriev I.V."/>
            <person name="Hibbett D.S."/>
            <person name="Martin F."/>
            <person name="Nordberg H.P."/>
            <person name="Cantor M.N."/>
            <person name="Hua S.X."/>
        </authorList>
    </citation>
    <scope>NUCLEOTIDE SEQUENCE [LARGE SCALE GENOMIC DNA]</scope>
    <source>
        <strain evidence="2 3">Zn</strain>
    </source>
</reference>
<proteinExistence type="predicted"/>
<dbReference type="PANTHER" id="PTHR24148">
    <property type="entry name" value="ANKYRIN REPEAT DOMAIN-CONTAINING PROTEIN 39 HOMOLOG-RELATED"/>
    <property type="match status" value="1"/>
</dbReference>
<dbReference type="PANTHER" id="PTHR24148:SF73">
    <property type="entry name" value="HET DOMAIN PROTEIN (AFU_ORTHOLOGUE AFUA_8G01020)"/>
    <property type="match status" value="1"/>
</dbReference>
<accession>A0A0C3GTK8</accession>
<dbReference type="InParanoid" id="A0A0C3GTK8"/>
<dbReference type="InterPro" id="IPR052895">
    <property type="entry name" value="HetReg/Transcr_Mod"/>
</dbReference>
<protein>
    <recommendedName>
        <fullName evidence="1">Heterokaryon incompatibility domain-containing protein</fullName>
    </recommendedName>
</protein>
<dbReference type="OrthoDB" id="2157530at2759"/>
<keyword evidence="3" id="KW-1185">Reference proteome</keyword>
<dbReference type="InterPro" id="IPR010730">
    <property type="entry name" value="HET"/>
</dbReference>
<evidence type="ECO:0000259" key="1">
    <source>
        <dbReference type="Pfam" id="PF06985"/>
    </source>
</evidence>
<gene>
    <name evidence="2" type="ORF">OIDMADRAFT_149305</name>
</gene>
<dbReference type="Proteomes" id="UP000054321">
    <property type="component" value="Unassembled WGS sequence"/>
</dbReference>
<dbReference type="STRING" id="913774.A0A0C3GTK8"/>
<dbReference type="Pfam" id="PF06985">
    <property type="entry name" value="HET"/>
    <property type="match status" value="1"/>
</dbReference>
<dbReference type="HOGENOM" id="CLU_672854_0_0_1"/>
<sequence length="409" mass="46921">MSKIYTAARNVIVYTGESTPNTDLLFDWLNGLKTEDLEILLKWDLDNLATDAIISLEKYLSIARERLFSLFGAANETRILLSQEQLVALAQEFFSRRWFQRVWVLQEVSLPSPRHITVLCGSKSTSAIRALHALSLLYQDSSTTMIRIFVLMRKKIKVQNSYLLDILIETRDREACDARDKIFGILSIVEFLDKGKWKNELRARYGMDVEEAFTWYSSWCISHYGPGFFLALIKSRQSIEGLPSWAADWAVPWPNCRAVEGKDFPAARRNVEADDSADMGWDVERRVLSLRRPRIRKGFFTRNGHLDGVKKKDMHIEGVESLKNDEILIEIYPGLAALLRREGIYPGLATLLRREGGFYVFIQVCPHAVFREGVEELVGRWSMVVVDGEGLKDPGDFTYLSEVELFNIH</sequence>
<reference evidence="3" key="2">
    <citation type="submission" date="2015-01" db="EMBL/GenBank/DDBJ databases">
        <title>Evolutionary Origins and Diversification of the Mycorrhizal Mutualists.</title>
        <authorList>
            <consortium name="DOE Joint Genome Institute"/>
            <consortium name="Mycorrhizal Genomics Consortium"/>
            <person name="Kohler A."/>
            <person name="Kuo A."/>
            <person name="Nagy L.G."/>
            <person name="Floudas D."/>
            <person name="Copeland A."/>
            <person name="Barry K.W."/>
            <person name="Cichocki N."/>
            <person name="Veneault-Fourrey C."/>
            <person name="LaButti K."/>
            <person name="Lindquist E.A."/>
            <person name="Lipzen A."/>
            <person name="Lundell T."/>
            <person name="Morin E."/>
            <person name="Murat C."/>
            <person name="Riley R."/>
            <person name="Ohm R."/>
            <person name="Sun H."/>
            <person name="Tunlid A."/>
            <person name="Henrissat B."/>
            <person name="Grigoriev I.V."/>
            <person name="Hibbett D.S."/>
            <person name="Martin F."/>
        </authorList>
    </citation>
    <scope>NUCLEOTIDE SEQUENCE [LARGE SCALE GENOMIC DNA]</scope>
    <source>
        <strain evidence="3">Zn</strain>
    </source>
</reference>
<dbReference type="AlphaFoldDB" id="A0A0C3GTK8"/>
<name>A0A0C3GTK8_OIDMZ</name>
<organism evidence="2 3">
    <name type="scientific">Oidiodendron maius (strain Zn)</name>
    <dbReference type="NCBI Taxonomy" id="913774"/>
    <lineage>
        <taxon>Eukaryota</taxon>
        <taxon>Fungi</taxon>
        <taxon>Dikarya</taxon>
        <taxon>Ascomycota</taxon>
        <taxon>Pezizomycotina</taxon>
        <taxon>Leotiomycetes</taxon>
        <taxon>Leotiomycetes incertae sedis</taxon>
        <taxon>Myxotrichaceae</taxon>
        <taxon>Oidiodendron</taxon>
    </lineage>
</organism>